<evidence type="ECO:0000256" key="1">
    <source>
        <dbReference type="ARBA" id="ARBA00004651"/>
    </source>
</evidence>
<comment type="subcellular location">
    <subcellularLocation>
        <location evidence="1">Cell membrane</location>
        <topology evidence="1">Multi-pass membrane protein</topology>
    </subcellularLocation>
</comment>
<keyword evidence="5 7" id="KW-0472">Membrane</keyword>
<keyword evidence="10" id="KW-1185">Reference proteome</keyword>
<feature type="region of interest" description="Disordered" evidence="6">
    <location>
        <begin position="646"/>
        <end position="670"/>
    </location>
</feature>
<dbReference type="SUPFAM" id="SSF53649">
    <property type="entry name" value="Alkaline phosphatase-like"/>
    <property type="match status" value="1"/>
</dbReference>
<evidence type="ECO:0000256" key="2">
    <source>
        <dbReference type="ARBA" id="ARBA00022475"/>
    </source>
</evidence>
<keyword evidence="2" id="KW-1003">Cell membrane</keyword>
<feature type="transmembrane region" description="Helical" evidence="7">
    <location>
        <begin position="184"/>
        <end position="200"/>
    </location>
</feature>
<evidence type="ECO:0000256" key="5">
    <source>
        <dbReference type="ARBA" id="ARBA00023136"/>
    </source>
</evidence>
<proteinExistence type="predicted"/>
<keyword evidence="3 7" id="KW-0812">Transmembrane</keyword>
<name>A0ABT0A1A9_9GAMM</name>
<dbReference type="Proteomes" id="UP001165423">
    <property type="component" value="Unassembled WGS sequence"/>
</dbReference>
<evidence type="ECO:0000313" key="9">
    <source>
        <dbReference type="EMBL" id="MCJ0824775.1"/>
    </source>
</evidence>
<feature type="transmembrane region" description="Helical" evidence="7">
    <location>
        <begin position="59"/>
        <end position="80"/>
    </location>
</feature>
<evidence type="ECO:0000313" key="10">
    <source>
        <dbReference type="Proteomes" id="UP001165423"/>
    </source>
</evidence>
<accession>A0ABT0A1A9</accession>
<protein>
    <submittedName>
        <fullName evidence="9">Sulfatase-like hydrolase/transferase</fullName>
    </submittedName>
</protein>
<dbReference type="CDD" id="cd16015">
    <property type="entry name" value="LTA_synthase"/>
    <property type="match status" value="1"/>
</dbReference>
<dbReference type="RefSeq" id="WP_243318802.1">
    <property type="nucleotide sequence ID" value="NZ_JALGCL010000001.1"/>
</dbReference>
<evidence type="ECO:0000259" key="8">
    <source>
        <dbReference type="Pfam" id="PF00884"/>
    </source>
</evidence>
<dbReference type="Gene3D" id="3.30.1120.80">
    <property type="match status" value="1"/>
</dbReference>
<dbReference type="InterPro" id="IPR000917">
    <property type="entry name" value="Sulfatase_N"/>
</dbReference>
<evidence type="ECO:0000256" key="6">
    <source>
        <dbReference type="SAM" id="MobiDB-lite"/>
    </source>
</evidence>
<dbReference type="PANTHER" id="PTHR47371">
    <property type="entry name" value="LIPOTEICHOIC ACID SYNTHASE"/>
    <property type="match status" value="1"/>
</dbReference>
<feature type="transmembrane region" description="Helical" evidence="7">
    <location>
        <begin position="92"/>
        <end position="116"/>
    </location>
</feature>
<feature type="transmembrane region" description="Helical" evidence="7">
    <location>
        <begin position="145"/>
        <end position="164"/>
    </location>
</feature>
<dbReference type="EMBL" id="JALGCL010000001">
    <property type="protein sequence ID" value="MCJ0824775.1"/>
    <property type="molecule type" value="Genomic_DNA"/>
</dbReference>
<evidence type="ECO:0000256" key="7">
    <source>
        <dbReference type="SAM" id="Phobius"/>
    </source>
</evidence>
<keyword evidence="4 7" id="KW-1133">Transmembrane helix</keyword>
<sequence>MPLRLFFARSLATRYRPLAWLLGVFLLASTLTRLVLLVRTGAGVAPSAAHWLSVFGIGLGYDLLTFVYFAWPLVLLLWLLPRRWYGARPGRWSVAALGWLLVAACLFIAVAEWTFWEEFQTRFNFIAVDYLVYTTEVIGNIRESYPVPAILAVLFVATCALCWWGRAWLLPRPGDGMRLGRRTLVTLAWLAATLLGTWLVDADMKNRSGNEYVNALAGNGIYQFFAAYRSASIDYAKFYSSQPDREAFEGLRAQLRSPDSSFTSANPYDITRRIHARRPQRRLNVVLVSVESLSASFSKDFGGNLDLTPQLDALGRQSLVFDNLYATGTRTVRGLEALSLSVPPTPGESIVKRPHNEGLFSLASVFNRKGYVSEFLYGGYGAFDNMNYFFAHNGYLIRDRESIPAKSIHHANIWGVADEDLYTMALGEFDRLHAGGTPFFAHVMTTSNHRPYTFPQGRVDYPQGKRDSAVAYTDWALGDFIERARSKPWFADTVFVITADHCASSGGIATLPTFRYHIPLWIYSPAHIAPRRVERMLSQIDIPPTILGLLGFDYTTRFYGQDVFALEPGRERAFIGNYQQLGYLSHDRLVELGPNQSVREVRPDYVDDREQPPVAIDPELAGQAVRYYQTASFRFARGLMGVDTSDDSGAARVAREEGEATALGVRGSSR</sequence>
<organism evidence="9 10">
    <name type="scientific">Cognatiluteimonas sedimenti</name>
    <dbReference type="NCBI Taxonomy" id="2927791"/>
    <lineage>
        <taxon>Bacteria</taxon>
        <taxon>Pseudomonadati</taxon>
        <taxon>Pseudomonadota</taxon>
        <taxon>Gammaproteobacteria</taxon>
        <taxon>Lysobacterales</taxon>
        <taxon>Lysobacteraceae</taxon>
        <taxon>Cognatiluteimonas</taxon>
    </lineage>
</organism>
<feature type="domain" description="Sulfatase N-terminal" evidence="8">
    <location>
        <begin position="284"/>
        <end position="551"/>
    </location>
</feature>
<dbReference type="Pfam" id="PF00884">
    <property type="entry name" value="Sulfatase"/>
    <property type="match status" value="1"/>
</dbReference>
<reference evidence="9 10" key="1">
    <citation type="submission" date="2022-03" db="EMBL/GenBank/DDBJ databases">
        <title>Luteimonas soily sp. nov., a novel bacterium isolated from the soil.</title>
        <authorList>
            <person name="Zhang X."/>
        </authorList>
    </citation>
    <scope>NUCLEOTIDE SEQUENCE [LARGE SCALE GENOMIC DNA]</scope>
    <source>
        <strain evidence="9 10">50</strain>
    </source>
</reference>
<dbReference type="InterPro" id="IPR050448">
    <property type="entry name" value="OpgB/LTA_synthase_biosynth"/>
</dbReference>
<evidence type="ECO:0000256" key="3">
    <source>
        <dbReference type="ARBA" id="ARBA00022692"/>
    </source>
</evidence>
<comment type="caution">
    <text evidence="9">The sequence shown here is derived from an EMBL/GenBank/DDBJ whole genome shotgun (WGS) entry which is preliminary data.</text>
</comment>
<dbReference type="PANTHER" id="PTHR47371:SF3">
    <property type="entry name" value="PHOSPHOGLYCEROL TRANSFERASE I"/>
    <property type="match status" value="1"/>
</dbReference>
<dbReference type="Gene3D" id="3.40.720.10">
    <property type="entry name" value="Alkaline Phosphatase, subunit A"/>
    <property type="match status" value="1"/>
</dbReference>
<evidence type="ECO:0000256" key="4">
    <source>
        <dbReference type="ARBA" id="ARBA00022989"/>
    </source>
</evidence>
<dbReference type="InterPro" id="IPR017850">
    <property type="entry name" value="Alkaline_phosphatase_core_sf"/>
</dbReference>
<gene>
    <name evidence="9" type="ORF">MQC88_02180</name>
</gene>